<evidence type="ECO:0000256" key="3">
    <source>
        <dbReference type="ARBA" id="ARBA00021717"/>
    </source>
</evidence>
<feature type="transmembrane region" description="Helical" evidence="10">
    <location>
        <begin position="173"/>
        <end position="202"/>
    </location>
</feature>
<dbReference type="OrthoDB" id="9797790at2"/>
<comment type="subcellular location">
    <subcellularLocation>
        <location evidence="10">Cell membrane</location>
        <topology evidence="10">Multi-pass membrane protein</topology>
    </subcellularLocation>
    <subcellularLocation>
        <location evidence="10">Bacterial flagellum basal body</location>
    </subcellularLocation>
</comment>
<evidence type="ECO:0000256" key="9">
    <source>
        <dbReference type="NCBIfam" id="TIGR01400"/>
    </source>
</evidence>
<keyword evidence="11" id="KW-0969">Cilium</keyword>
<evidence type="ECO:0000256" key="4">
    <source>
        <dbReference type="ARBA" id="ARBA00022475"/>
    </source>
</evidence>
<comment type="similarity">
    <text evidence="2 10">Belongs to the FliR/MopE/SpaR family.</text>
</comment>
<dbReference type="Pfam" id="PF01311">
    <property type="entry name" value="Bac_export_1"/>
    <property type="match status" value="1"/>
</dbReference>
<keyword evidence="11" id="KW-0966">Cell projection</keyword>
<dbReference type="GO" id="GO:0044780">
    <property type="term" value="P:bacterial-type flagellum assembly"/>
    <property type="evidence" value="ECO:0007669"/>
    <property type="project" value="UniProtKB-UniRule"/>
</dbReference>
<dbReference type="PANTHER" id="PTHR30065">
    <property type="entry name" value="FLAGELLAR BIOSYNTHETIC PROTEIN FLIR"/>
    <property type="match status" value="1"/>
</dbReference>
<evidence type="ECO:0000256" key="10">
    <source>
        <dbReference type="RuleBase" id="RU362071"/>
    </source>
</evidence>
<keyword evidence="6 10" id="KW-1133">Transmembrane helix</keyword>
<dbReference type="GO" id="GO:0009425">
    <property type="term" value="C:bacterial-type flagellum basal body"/>
    <property type="evidence" value="ECO:0007669"/>
    <property type="project" value="UniProtKB-SubCell"/>
</dbReference>
<dbReference type="RefSeq" id="WP_113744056.1">
    <property type="nucleotide sequence ID" value="NZ_UAPU01000007.1"/>
</dbReference>
<keyword evidence="4 10" id="KW-1003">Cell membrane</keyword>
<dbReference type="InterPro" id="IPR002010">
    <property type="entry name" value="T3SS_IM_R"/>
</dbReference>
<gene>
    <name evidence="11" type="primary">fliR</name>
    <name evidence="11" type="ORF">NCTC13093_01326</name>
</gene>
<dbReference type="PRINTS" id="PR00953">
    <property type="entry name" value="TYPE3IMRPROT"/>
</dbReference>
<evidence type="ECO:0000313" key="12">
    <source>
        <dbReference type="Proteomes" id="UP000250086"/>
    </source>
</evidence>
<keyword evidence="11" id="KW-0282">Flagellum</keyword>
<dbReference type="AlphaFoldDB" id="A0A2X0VAU5"/>
<keyword evidence="8 10" id="KW-0975">Bacterial flagellum</keyword>
<comment type="function">
    <text evidence="1 10">Role in flagellar biosynthesis.</text>
</comment>
<keyword evidence="7 10" id="KW-0472">Membrane</keyword>
<evidence type="ECO:0000256" key="7">
    <source>
        <dbReference type="ARBA" id="ARBA00023136"/>
    </source>
</evidence>
<dbReference type="PANTHER" id="PTHR30065:SF8">
    <property type="entry name" value="FLAGELLAR BIOSYNTHETIC PROTEIN FLIR"/>
    <property type="match status" value="1"/>
</dbReference>
<dbReference type="NCBIfam" id="TIGR01400">
    <property type="entry name" value="fliR"/>
    <property type="match status" value="1"/>
</dbReference>
<dbReference type="GO" id="GO:0006605">
    <property type="term" value="P:protein targeting"/>
    <property type="evidence" value="ECO:0007669"/>
    <property type="project" value="UniProtKB-UniRule"/>
</dbReference>
<evidence type="ECO:0000256" key="1">
    <source>
        <dbReference type="ARBA" id="ARBA00002578"/>
    </source>
</evidence>
<dbReference type="Proteomes" id="UP000250086">
    <property type="component" value="Unassembled WGS sequence"/>
</dbReference>
<feature type="transmembrane region" description="Helical" evidence="10">
    <location>
        <begin position="95"/>
        <end position="115"/>
    </location>
</feature>
<protein>
    <recommendedName>
        <fullName evidence="3 9">Flagellar biosynthetic protein FliR</fullName>
    </recommendedName>
</protein>
<reference evidence="11 12" key="1">
    <citation type="submission" date="2018-06" db="EMBL/GenBank/DDBJ databases">
        <authorList>
            <consortium name="Pathogen Informatics"/>
            <person name="Doyle S."/>
        </authorList>
    </citation>
    <scope>NUCLEOTIDE SEQUENCE [LARGE SCALE GENOMIC DNA]</scope>
    <source>
        <strain evidence="11 12">NCTC13093</strain>
    </source>
</reference>
<keyword evidence="12" id="KW-1185">Reference proteome</keyword>
<evidence type="ECO:0000256" key="5">
    <source>
        <dbReference type="ARBA" id="ARBA00022692"/>
    </source>
</evidence>
<sequence>MNFLEPLALESVSSIVWPLCRIGGFLMAMFAIGGGTIPTRVRALFTLAMTVCMLPSIPKVDPSLQPFTVLGIVTTINQVIIGVGIGLMTQFLAQAFVIAGQIVAMQTGLGFASLVDPVSGTNAPVVGQFFTVLVTLVFFAVDGHLLFFRLLLMSFETMPIGPESFDTLHLRELISFGTVMFQCAIAMSISAICTMLVVNFTFGVMTKAAPQLNVFSMGFAVSMIVGFFVLVLALDAFMGNFYIALNAISERTCSLIGTSCEGPY</sequence>
<evidence type="ECO:0000256" key="6">
    <source>
        <dbReference type="ARBA" id="ARBA00022989"/>
    </source>
</evidence>
<evidence type="ECO:0000256" key="8">
    <source>
        <dbReference type="ARBA" id="ARBA00023143"/>
    </source>
</evidence>
<accession>A0A2X0VAU5</accession>
<dbReference type="EMBL" id="UAPV01000001">
    <property type="protein sequence ID" value="SPT69935.1"/>
    <property type="molecule type" value="Genomic_DNA"/>
</dbReference>
<name>A0A2X0VAU5_9GAMM</name>
<keyword evidence="5 10" id="KW-0812">Transmembrane</keyword>
<dbReference type="GO" id="GO:0005886">
    <property type="term" value="C:plasma membrane"/>
    <property type="evidence" value="ECO:0007669"/>
    <property type="project" value="UniProtKB-SubCell"/>
</dbReference>
<organism evidence="11 12">
    <name type="scientific">Anaerobiospirillum thomasii</name>
    <dbReference type="NCBI Taxonomy" id="179995"/>
    <lineage>
        <taxon>Bacteria</taxon>
        <taxon>Pseudomonadati</taxon>
        <taxon>Pseudomonadota</taxon>
        <taxon>Gammaproteobacteria</taxon>
        <taxon>Aeromonadales</taxon>
        <taxon>Succinivibrionaceae</taxon>
        <taxon>Anaerobiospirillum</taxon>
    </lineage>
</organism>
<feature type="transmembrane region" description="Helical" evidence="10">
    <location>
        <begin position="214"/>
        <end position="234"/>
    </location>
</feature>
<feature type="transmembrane region" description="Helical" evidence="10">
    <location>
        <begin position="64"/>
        <end position="88"/>
    </location>
</feature>
<feature type="transmembrane region" description="Helical" evidence="10">
    <location>
        <begin position="127"/>
        <end position="152"/>
    </location>
</feature>
<feature type="transmembrane region" description="Helical" evidence="10">
    <location>
        <begin position="15"/>
        <end position="34"/>
    </location>
</feature>
<evidence type="ECO:0000313" key="11">
    <source>
        <dbReference type="EMBL" id="SPT69935.1"/>
    </source>
</evidence>
<dbReference type="InterPro" id="IPR006303">
    <property type="entry name" value="FliR"/>
</dbReference>
<proteinExistence type="inferred from homology"/>
<evidence type="ECO:0000256" key="2">
    <source>
        <dbReference type="ARBA" id="ARBA00009772"/>
    </source>
</evidence>